<organism evidence="4 5">
    <name type="scientific">Novosphingobium silvae</name>
    <dbReference type="NCBI Taxonomy" id="2692619"/>
    <lineage>
        <taxon>Bacteria</taxon>
        <taxon>Pseudomonadati</taxon>
        <taxon>Pseudomonadota</taxon>
        <taxon>Alphaproteobacteria</taxon>
        <taxon>Sphingomonadales</taxon>
        <taxon>Sphingomonadaceae</taxon>
        <taxon>Novosphingobium</taxon>
    </lineage>
</organism>
<dbReference type="SUPFAM" id="SSF52172">
    <property type="entry name" value="CheY-like"/>
    <property type="match status" value="1"/>
</dbReference>
<dbReference type="PROSITE" id="PS50110">
    <property type="entry name" value="RESPONSE_REGULATORY"/>
    <property type="match status" value="1"/>
</dbReference>
<dbReference type="PANTHER" id="PTHR44591">
    <property type="entry name" value="STRESS RESPONSE REGULATOR PROTEIN 1"/>
    <property type="match status" value="1"/>
</dbReference>
<keyword evidence="5" id="KW-1185">Reference proteome</keyword>
<feature type="modified residue" description="4-aspartylphosphate" evidence="2">
    <location>
        <position position="52"/>
    </location>
</feature>
<evidence type="ECO:0000313" key="5">
    <source>
        <dbReference type="Proteomes" id="UP000465810"/>
    </source>
</evidence>
<dbReference type="AlphaFoldDB" id="A0A7X4GIX7"/>
<feature type="domain" description="Response regulatory" evidence="3">
    <location>
        <begin position="3"/>
        <end position="117"/>
    </location>
</feature>
<sequence length="119" mass="13021">MALIVVADDEFLLAAMLADILEDEGHETTLASHGHEALERIRTRRPALLITDFMMPIMTGLELAQAIKADQEISDIPIILVSGAQGDIARQHGDLFAEVLDKPYRHADLIAAVERLLPG</sequence>
<dbReference type="GO" id="GO:0000160">
    <property type="term" value="P:phosphorelay signal transduction system"/>
    <property type="evidence" value="ECO:0007669"/>
    <property type="project" value="InterPro"/>
</dbReference>
<dbReference type="Gene3D" id="3.40.50.2300">
    <property type="match status" value="1"/>
</dbReference>
<evidence type="ECO:0000256" key="2">
    <source>
        <dbReference type="PROSITE-ProRule" id="PRU00169"/>
    </source>
</evidence>
<protein>
    <submittedName>
        <fullName evidence="4">Response regulator</fullName>
    </submittedName>
</protein>
<evidence type="ECO:0000256" key="1">
    <source>
        <dbReference type="ARBA" id="ARBA00022553"/>
    </source>
</evidence>
<dbReference type="SMART" id="SM00448">
    <property type="entry name" value="REC"/>
    <property type="match status" value="1"/>
</dbReference>
<gene>
    <name evidence="4" type="ORF">GR702_17035</name>
</gene>
<keyword evidence="1 2" id="KW-0597">Phosphoprotein</keyword>
<reference evidence="4 5" key="1">
    <citation type="submission" date="2019-12" db="EMBL/GenBank/DDBJ databases">
        <authorList>
            <person name="Feng G."/>
            <person name="Zhu H."/>
        </authorList>
    </citation>
    <scope>NUCLEOTIDE SEQUENCE [LARGE SCALE GENOMIC DNA]</scope>
    <source>
        <strain evidence="4 5">FGD1</strain>
    </source>
</reference>
<evidence type="ECO:0000313" key="4">
    <source>
        <dbReference type="EMBL" id="MYL99477.1"/>
    </source>
</evidence>
<accession>A0A7X4GIX7</accession>
<dbReference type="Pfam" id="PF00072">
    <property type="entry name" value="Response_reg"/>
    <property type="match status" value="1"/>
</dbReference>
<dbReference type="InterPro" id="IPR011006">
    <property type="entry name" value="CheY-like_superfamily"/>
</dbReference>
<dbReference type="EMBL" id="WVTD01000016">
    <property type="protein sequence ID" value="MYL99477.1"/>
    <property type="molecule type" value="Genomic_DNA"/>
</dbReference>
<dbReference type="RefSeq" id="WP_133085136.1">
    <property type="nucleotide sequence ID" value="NZ_WVTD01000016.1"/>
</dbReference>
<dbReference type="InterPro" id="IPR050595">
    <property type="entry name" value="Bact_response_regulator"/>
</dbReference>
<evidence type="ECO:0000259" key="3">
    <source>
        <dbReference type="PROSITE" id="PS50110"/>
    </source>
</evidence>
<comment type="caution">
    <text evidence="4">The sequence shown here is derived from an EMBL/GenBank/DDBJ whole genome shotgun (WGS) entry which is preliminary data.</text>
</comment>
<dbReference type="PANTHER" id="PTHR44591:SF3">
    <property type="entry name" value="RESPONSE REGULATORY DOMAIN-CONTAINING PROTEIN"/>
    <property type="match status" value="1"/>
</dbReference>
<dbReference type="InterPro" id="IPR001789">
    <property type="entry name" value="Sig_transdc_resp-reg_receiver"/>
</dbReference>
<proteinExistence type="predicted"/>
<dbReference type="Proteomes" id="UP000465810">
    <property type="component" value="Unassembled WGS sequence"/>
</dbReference>
<name>A0A7X4GIX7_9SPHN</name>